<dbReference type="Gene3D" id="2.60.40.10">
    <property type="entry name" value="Immunoglobulins"/>
    <property type="match status" value="2"/>
</dbReference>
<dbReference type="SUPFAM" id="SSF49265">
    <property type="entry name" value="Fibronectin type III"/>
    <property type="match status" value="2"/>
</dbReference>
<dbReference type="RefSeq" id="WP_305008243.1">
    <property type="nucleotide sequence ID" value="NZ_JAUQSY010000014.1"/>
</dbReference>
<evidence type="ECO:0000313" key="2">
    <source>
        <dbReference type="EMBL" id="MDO7876854.1"/>
    </source>
</evidence>
<organism evidence="2 3">
    <name type="scientific">Hymenobacter aranciens</name>
    <dbReference type="NCBI Taxonomy" id="3063996"/>
    <lineage>
        <taxon>Bacteria</taxon>
        <taxon>Pseudomonadati</taxon>
        <taxon>Bacteroidota</taxon>
        <taxon>Cytophagia</taxon>
        <taxon>Cytophagales</taxon>
        <taxon>Hymenobacteraceae</taxon>
        <taxon>Hymenobacter</taxon>
    </lineage>
</organism>
<keyword evidence="3" id="KW-1185">Reference proteome</keyword>
<name>A0ABT9BEZ4_9BACT</name>
<dbReference type="EMBL" id="JAUQSY010000014">
    <property type="protein sequence ID" value="MDO7876854.1"/>
    <property type="molecule type" value="Genomic_DNA"/>
</dbReference>
<protein>
    <submittedName>
        <fullName evidence="2">T9SS type A sorting domain-containing protein</fullName>
    </submittedName>
</protein>
<evidence type="ECO:0000313" key="3">
    <source>
        <dbReference type="Proteomes" id="UP001176429"/>
    </source>
</evidence>
<sequence length="1345" mass="137305">MQNSLRNSARWPLAWAVLLAVLTLGRAQGQTVTIGSTAVPVVSPATSSYLYGPFYRSATTSVFDYSRYAHLYRASELNLPAGAVITELAWLKSTAAELTGSNTFSVLMNNTALTTLPSPQTWTTLSSGATPVYTNTNQQVTGAAGSYFVVTLNQPFVYQGGNLLILTDHVKRGAATAAINFVTNPATGQALGYASNLAATAASNLTTTYGNRRPTLRITYAPGGPCVSPPLAGAAVAEPDTLCAGAGTTVFLTGASYGQGQTYQYEQSTDGVNYTDIPGATSFSYTTPALSGPRFYRARTTCGGQSATSTPVRVFVNAPTYAPLPVAESFENVWQSVCGIRDAPSPSWRTTPVVGNNAWRRFDDPAGANWTSPTFGGYTPQASQGRFSARFHSYIATAGLEGIMDLYVDMSAPGTKELTFDHINTNGTDSLFVQISTDGGATFGPRLIRLGSRATTTFRSESLPLTLTSPTTVIRFLARSDNGTTDIGLDNVNIAVTSSCLAPGGVQISATTSDSGTVTFSGAGGPYTIEYGPTGFTPGSGTTISGVTGSPYTIGTLAAYTTYDVYVTQVCASGQTGTSSVVTFTTRIGNDNCATAIPLTPGANCNPVAGSVFQASASATAACTPTTGTPDDDVWYSFVATATAHDIRLAEGVGFDGALQLYGGTCGTLMSRQCLDATAANGVEVMAATGLTVGSTYYIRVYSSGTAVPTAANGTFLICVTAPAGIPTNNECANALAVTPGAVCSPILGTTFRSTASASVPVCSPALGTPDDDVWYSFVATRTSHDVTMDEYTGFDGVLQVLSGSCGSLTSVQCADQSLAGGVETLRVGGLTVGQTYYIRIYSFANAAPTASNSNFTLCVTNSPTPPANDDCAGAIELPVQLGVTSCTTPLIGTNVGASGSAGAPAPANCTTPTSGVANYQGGDVWFKITVPLAGQLNLETGALVGSTITDTGMALYSGTCGALTQIECDDNDATGNFSLINATGLTPGAILYLRVWEVGNDVEGGFTVCATAPATCIEPAAPGADNIAATSADLTWGGAAITGESFKVEYGPTGFVPGTGTILLGLTNNLTSLTGLTPDTEYCFYVTKQCGGTQGDSPTAGPICFRTRVAVPTNDEPCGAVALTVAPAGTAPTLVNSSNVGATASLDNDIIVPACSPASNPTDVWFEFTAPGGSVDVTVTGNPAGMMRVFSGTDCTGSFTQLGCRGLGSNQAAGTLTVSGLVPGQRYFVAVSGYGSGDTPGAFAVGVASTILSSRAGLPGSALRVYPNPSSTGQLTVALQGAGTATRAQATLLNMLGQPVLTETLTLHGGTAVQTVSVKGLATGLYTLQLRVGDALISRKVILQ</sequence>
<dbReference type="Pfam" id="PF23759">
    <property type="entry name" value="GBD_T9SS_assoc"/>
    <property type="match status" value="4"/>
</dbReference>
<dbReference type="InterPro" id="IPR036116">
    <property type="entry name" value="FN3_sf"/>
</dbReference>
<dbReference type="PROSITE" id="PS50853">
    <property type="entry name" value="FN3"/>
    <property type="match status" value="2"/>
</dbReference>
<evidence type="ECO:0000259" key="1">
    <source>
        <dbReference type="PROSITE" id="PS50853"/>
    </source>
</evidence>
<dbReference type="Proteomes" id="UP001176429">
    <property type="component" value="Unassembled WGS sequence"/>
</dbReference>
<dbReference type="Gene3D" id="2.60.120.260">
    <property type="entry name" value="Galactose-binding domain-like"/>
    <property type="match status" value="1"/>
</dbReference>
<feature type="domain" description="Fibronectin type-III" evidence="1">
    <location>
        <begin position="1019"/>
        <end position="1111"/>
    </location>
</feature>
<dbReference type="InterPro" id="IPR056600">
    <property type="entry name" value="GBD_T9SS_assoc"/>
</dbReference>
<dbReference type="Pfam" id="PF18962">
    <property type="entry name" value="Por_Secre_tail"/>
    <property type="match status" value="1"/>
</dbReference>
<dbReference type="InterPro" id="IPR026444">
    <property type="entry name" value="Secre_tail"/>
</dbReference>
<dbReference type="InterPro" id="IPR003961">
    <property type="entry name" value="FN3_dom"/>
</dbReference>
<reference evidence="2" key="1">
    <citation type="submission" date="2023-07" db="EMBL/GenBank/DDBJ databases">
        <authorList>
            <person name="Kim M.K."/>
        </authorList>
    </citation>
    <scope>NUCLEOTIDE SEQUENCE</scope>
    <source>
        <strain evidence="2">ASUV-10-1</strain>
    </source>
</reference>
<gene>
    <name evidence="2" type="ORF">Q5H93_19065</name>
</gene>
<accession>A0ABT9BEZ4</accession>
<dbReference type="SMART" id="SM00060">
    <property type="entry name" value="FN3"/>
    <property type="match status" value="3"/>
</dbReference>
<feature type="domain" description="Fibronectin type-III" evidence="1">
    <location>
        <begin position="502"/>
        <end position="589"/>
    </location>
</feature>
<dbReference type="CDD" id="cd00063">
    <property type="entry name" value="FN3"/>
    <property type="match status" value="2"/>
</dbReference>
<dbReference type="NCBIfam" id="TIGR04183">
    <property type="entry name" value="Por_Secre_tail"/>
    <property type="match status" value="1"/>
</dbReference>
<comment type="caution">
    <text evidence="2">The sequence shown here is derived from an EMBL/GenBank/DDBJ whole genome shotgun (WGS) entry which is preliminary data.</text>
</comment>
<dbReference type="InterPro" id="IPR013783">
    <property type="entry name" value="Ig-like_fold"/>
</dbReference>
<proteinExistence type="predicted"/>